<dbReference type="GO" id="GO:0043025">
    <property type="term" value="C:neuronal cell body"/>
    <property type="evidence" value="ECO:0007669"/>
    <property type="project" value="TreeGrafter"/>
</dbReference>
<evidence type="ECO:0000313" key="10">
    <source>
        <dbReference type="Proteomes" id="UP000801492"/>
    </source>
</evidence>
<dbReference type="GO" id="GO:0007165">
    <property type="term" value="P:signal transduction"/>
    <property type="evidence" value="ECO:0007669"/>
    <property type="project" value="UniProtKB-KW"/>
</dbReference>
<feature type="transmembrane region" description="Helical" evidence="8">
    <location>
        <begin position="135"/>
        <end position="158"/>
    </location>
</feature>
<dbReference type="EMBL" id="VTPC01008140">
    <property type="protein sequence ID" value="KAF2893220.1"/>
    <property type="molecule type" value="Genomic_DNA"/>
</dbReference>
<evidence type="ECO:0000256" key="2">
    <source>
        <dbReference type="ARBA" id="ARBA00022475"/>
    </source>
</evidence>
<proteinExistence type="inferred from homology"/>
<dbReference type="GO" id="GO:0007635">
    <property type="term" value="P:chemosensory behavior"/>
    <property type="evidence" value="ECO:0007669"/>
    <property type="project" value="TreeGrafter"/>
</dbReference>
<evidence type="ECO:0000256" key="8">
    <source>
        <dbReference type="RuleBase" id="RU363108"/>
    </source>
</evidence>
<dbReference type="GO" id="GO:0005886">
    <property type="term" value="C:plasma membrane"/>
    <property type="evidence" value="ECO:0007669"/>
    <property type="project" value="UniProtKB-SubCell"/>
</dbReference>
<dbReference type="PANTHER" id="PTHR21143:SF104">
    <property type="entry name" value="GUSTATORY RECEPTOR 8A-RELATED"/>
    <property type="match status" value="1"/>
</dbReference>
<dbReference type="GO" id="GO:0008049">
    <property type="term" value="P:male courtship behavior"/>
    <property type="evidence" value="ECO:0007669"/>
    <property type="project" value="TreeGrafter"/>
</dbReference>
<keyword evidence="5 8" id="KW-0472">Membrane</keyword>
<comment type="similarity">
    <text evidence="8">Belongs to the insect chemoreceptor superfamily. Gustatory receptor (GR) family.</text>
</comment>
<sequence>MKTEYDRRSAIGFIEPLYKISVALAVAPPCCLKEHKISKWKTNKNYGILMTLLVITGYVLSVIGRVHDCYPYFANATLVVTDALFGFVLTVANVISILIPLSYTRTNFVTFLNAFATVDDFLVRNGKNVEKKYKFLVVQLIFGHVVMLTLFVYDAYVWLTSVGMKQYRNYIFRDIQSYYSSVVIMMIYNLLLSLTCRFRSLNELLDNLCPFDLMDNVNVLCELKVRVTQLQPYRRVQQISQVYEVLITQIIYFNRVFGWQILFITATIVVGLLNTLDILIVYGVFKNNHGSLTFGNDLIILSIFWSVLHFIFGTIVAASCDSATKEAQRTAEICYKLLLSLPAMPEKSQDRALREQLYLLAQLSSQRCPGFSAAGFFRVDYSMLLALFGSVTSYVIVVIQFNK</sequence>
<evidence type="ECO:0000256" key="6">
    <source>
        <dbReference type="ARBA" id="ARBA00023170"/>
    </source>
</evidence>
<comment type="function">
    <text evidence="8">Gustatory receptor which mediates acceptance or avoidance behavior, depending on its substrates.</text>
</comment>
<evidence type="ECO:0000256" key="3">
    <source>
        <dbReference type="ARBA" id="ARBA00022692"/>
    </source>
</evidence>
<keyword evidence="6 8" id="KW-0675">Receptor</keyword>
<evidence type="ECO:0000256" key="7">
    <source>
        <dbReference type="ARBA" id="ARBA00023224"/>
    </source>
</evidence>
<feature type="transmembrane region" description="Helical" evidence="8">
    <location>
        <begin position="297"/>
        <end position="320"/>
    </location>
</feature>
<keyword evidence="3 8" id="KW-0812">Transmembrane</keyword>
<keyword evidence="2 8" id="KW-1003">Cell membrane</keyword>
<feature type="transmembrane region" description="Helical" evidence="8">
    <location>
        <begin position="178"/>
        <end position="196"/>
    </location>
</feature>
<dbReference type="GO" id="GO:0030424">
    <property type="term" value="C:axon"/>
    <property type="evidence" value="ECO:0007669"/>
    <property type="project" value="TreeGrafter"/>
</dbReference>
<evidence type="ECO:0000256" key="5">
    <source>
        <dbReference type="ARBA" id="ARBA00023136"/>
    </source>
</evidence>
<evidence type="ECO:0000256" key="1">
    <source>
        <dbReference type="ARBA" id="ARBA00004651"/>
    </source>
</evidence>
<dbReference type="Proteomes" id="UP000801492">
    <property type="component" value="Unassembled WGS sequence"/>
</dbReference>
<feature type="transmembrane region" description="Helical" evidence="8">
    <location>
        <begin position="83"/>
        <end position="103"/>
    </location>
</feature>
<feature type="transmembrane region" description="Helical" evidence="8">
    <location>
        <begin position="381"/>
        <end position="401"/>
    </location>
</feature>
<dbReference type="PANTHER" id="PTHR21143">
    <property type="entry name" value="INVERTEBRATE GUSTATORY RECEPTOR"/>
    <property type="match status" value="1"/>
</dbReference>
<dbReference type="GO" id="GO:0030425">
    <property type="term" value="C:dendrite"/>
    <property type="evidence" value="ECO:0007669"/>
    <property type="project" value="TreeGrafter"/>
</dbReference>
<keyword evidence="7 8" id="KW-0807">Transducer</keyword>
<comment type="subcellular location">
    <subcellularLocation>
        <location evidence="1 8">Cell membrane</location>
        <topology evidence="1 8">Multi-pass membrane protein</topology>
    </subcellularLocation>
</comment>
<feature type="transmembrane region" description="Helical" evidence="8">
    <location>
        <begin position="46"/>
        <end position="63"/>
    </location>
</feature>
<keyword evidence="4 8" id="KW-1133">Transmembrane helix</keyword>
<keyword evidence="10" id="KW-1185">Reference proteome</keyword>
<comment type="caution">
    <text evidence="9">The sequence shown here is derived from an EMBL/GenBank/DDBJ whole genome shotgun (WGS) entry which is preliminary data.</text>
</comment>
<accession>A0A8K0G6A5</accession>
<protein>
    <recommendedName>
        <fullName evidence="8">Gustatory receptor</fullName>
    </recommendedName>
</protein>
<dbReference type="Pfam" id="PF08395">
    <property type="entry name" value="7tm_7"/>
    <property type="match status" value="1"/>
</dbReference>
<organism evidence="9 10">
    <name type="scientific">Ignelater luminosus</name>
    <name type="common">Cucubano</name>
    <name type="synonym">Pyrophorus luminosus</name>
    <dbReference type="NCBI Taxonomy" id="2038154"/>
    <lineage>
        <taxon>Eukaryota</taxon>
        <taxon>Metazoa</taxon>
        <taxon>Ecdysozoa</taxon>
        <taxon>Arthropoda</taxon>
        <taxon>Hexapoda</taxon>
        <taxon>Insecta</taxon>
        <taxon>Pterygota</taxon>
        <taxon>Neoptera</taxon>
        <taxon>Endopterygota</taxon>
        <taxon>Coleoptera</taxon>
        <taxon>Polyphaga</taxon>
        <taxon>Elateriformia</taxon>
        <taxon>Elateroidea</taxon>
        <taxon>Elateridae</taxon>
        <taxon>Agrypninae</taxon>
        <taxon>Pyrophorini</taxon>
        <taxon>Ignelater</taxon>
    </lineage>
</organism>
<dbReference type="AlphaFoldDB" id="A0A8K0G6A5"/>
<feature type="transmembrane region" description="Helical" evidence="8">
    <location>
        <begin position="261"/>
        <end position="285"/>
    </location>
</feature>
<evidence type="ECO:0000256" key="4">
    <source>
        <dbReference type="ARBA" id="ARBA00022989"/>
    </source>
</evidence>
<name>A0A8K0G6A5_IGNLU</name>
<dbReference type="InterPro" id="IPR013604">
    <property type="entry name" value="7TM_chemorcpt"/>
</dbReference>
<evidence type="ECO:0000313" key="9">
    <source>
        <dbReference type="EMBL" id="KAF2893220.1"/>
    </source>
</evidence>
<dbReference type="OrthoDB" id="6478931at2759"/>
<dbReference type="GO" id="GO:0050909">
    <property type="term" value="P:sensory perception of taste"/>
    <property type="evidence" value="ECO:0007669"/>
    <property type="project" value="InterPro"/>
</dbReference>
<gene>
    <name evidence="9" type="ORF">ILUMI_12954</name>
</gene>
<reference evidence="9" key="1">
    <citation type="submission" date="2019-08" db="EMBL/GenBank/DDBJ databases">
        <title>The genome of the North American firefly Photinus pyralis.</title>
        <authorList>
            <consortium name="Photinus pyralis genome working group"/>
            <person name="Fallon T.R."/>
            <person name="Sander Lower S.E."/>
            <person name="Weng J.-K."/>
        </authorList>
    </citation>
    <scope>NUCLEOTIDE SEQUENCE</scope>
    <source>
        <strain evidence="9">TRF0915ILg1</strain>
        <tissue evidence="9">Whole body</tissue>
    </source>
</reference>